<sequence length="250" mass="28799">MKTIFLAWQNPLDRTWFPIGRLTFDGTTYQFLYIQGILAAQQQYGFRSLPSFPELDLVYQSPELFPLFANRLLRRSRPDYADFLRWLNIPTDRDDPMAMLAKSGGQRATDTLFVFPCPELDENGFYHFHFFAQELLNLPPLSASRISRLQMGELLRIVGDPENPYDRRALMLCTEDDDLVGYCPRYLSDVGFEVSGQSPSLMDVEVERINMPPAPLQFRLLCHMTVQMPQEERPFLGAMYQPLNAVKAAA</sequence>
<gene>
    <name evidence="4" type="ORF">MiSe_47650</name>
</gene>
<dbReference type="GO" id="GO:0003676">
    <property type="term" value="F:nucleic acid binding"/>
    <property type="evidence" value="ECO:0007669"/>
    <property type="project" value="InterPro"/>
</dbReference>
<accession>A0AAV3XAU9</accession>
<dbReference type="EMBL" id="BLAY01000079">
    <property type="protein sequence ID" value="GET39992.1"/>
    <property type="molecule type" value="Genomic_DNA"/>
</dbReference>
<keyword evidence="5" id="KW-1185">Reference proteome</keyword>
<evidence type="ECO:0000259" key="3">
    <source>
        <dbReference type="Pfam" id="PF08797"/>
    </source>
</evidence>
<comment type="caution">
    <text evidence="4">The sequence shown here is derived from an EMBL/GenBank/DDBJ whole genome shotgun (WGS) entry which is preliminary data.</text>
</comment>
<dbReference type="AlphaFoldDB" id="A0AAV3XAU9"/>
<evidence type="ECO:0000256" key="1">
    <source>
        <dbReference type="ARBA" id="ARBA00022723"/>
    </source>
</evidence>
<reference evidence="4" key="1">
    <citation type="submission" date="2019-10" db="EMBL/GenBank/DDBJ databases">
        <title>Draft genome sequece of Microseira wollei NIES-4236.</title>
        <authorList>
            <person name="Yamaguchi H."/>
            <person name="Suzuki S."/>
            <person name="Kawachi M."/>
        </authorList>
    </citation>
    <scope>NUCLEOTIDE SEQUENCE</scope>
    <source>
        <strain evidence="4">NIES-4236</strain>
    </source>
</reference>
<proteinExistence type="predicted"/>
<evidence type="ECO:0000313" key="5">
    <source>
        <dbReference type="Proteomes" id="UP001050975"/>
    </source>
</evidence>
<protein>
    <recommendedName>
        <fullName evidence="3">HIRAN domain-containing protein</fullName>
    </recommendedName>
</protein>
<dbReference type="RefSeq" id="WP_226585720.1">
    <property type="nucleotide sequence ID" value="NZ_BLAY01000079.1"/>
</dbReference>
<keyword evidence="2" id="KW-0378">Hydrolase</keyword>
<dbReference type="Gene3D" id="3.30.70.2330">
    <property type="match status" value="1"/>
</dbReference>
<evidence type="ECO:0000313" key="4">
    <source>
        <dbReference type="EMBL" id="GET39992.1"/>
    </source>
</evidence>
<dbReference type="InterPro" id="IPR014905">
    <property type="entry name" value="HIRAN"/>
</dbReference>
<name>A0AAV3XAU9_9CYAN</name>
<organism evidence="4 5">
    <name type="scientific">Microseira wollei NIES-4236</name>
    <dbReference type="NCBI Taxonomy" id="2530354"/>
    <lineage>
        <taxon>Bacteria</taxon>
        <taxon>Bacillati</taxon>
        <taxon>Cyanobacteriota</taxon>
        <taxon>Cyanophyceae</taxon>
        <taxon>Oscillatoriophycideae</taxon>
        <taxon>Aerosakkonematales</taxon>
        <taxon>Aerosakkonemataceae</taxon>
        <taxon>Microseira</taxon>
    </lineage>
</organism>
<dbReference type="GO" id="GO:0016818">
    <property type="term" value="F:hydrolase activity, acting on acid anhydrides, in phosphorus-containing anhydrides"/>
    <property type="evidence" value="ECO:0007669"/>
    <property type="project" value="InterPro"/>
</dbReference>
<evidence type="ECO:0000256" key="2">
    <source>
        <dbReference type="ARBA" id="ARBA00022801"/>
    </source>
</evidence>
<dbReference type="Proteomes" id="UP001050975">
    <property type="component" value="Unassembled WGS sequence"/>
</dbReference>
<keyword evidence="1" id="KW-0479">Metal-binding</keyword>
<feature type="domain" description="HIRAN" evidence="3">
    <location>
        <begin position="146"/>
        <end position="189"/>
    </location>
</feature>
<dbReference type="Pfam" id="PF08797">
    <property type="entry name" value="HIRAN"/>
    <property type="match status" value="1"/>
</dbReference>
<dbReference type="GO" id="GO:0008270">
    <property type="term" value="F:zinc ion binding"/>
    <property type="evidence" value="ECO:0007669"/>
    <property type="project" value="InterPro"/>
</dbReference>